<keyword evidence="3" id="KW-0472">Membrane</keyword>
<feature type="domain" description="Teneurin-like YD-shell" evidence="6">
    <location>
        <begin position="761"/>
        <end position="906"/>
    </location>
</feature>
<dbReference type="InterPro" id="IPR031325">
    <property type="entry name" value="RHS_repeat"/>
</dbReference>
<dbReference type="Pfam" id="PF05593">
    <property type="entry name" value="RHS_repeat"/>
    <property type="match status" value="2"/>
</dbReference>
<dbReference type="NCBIfam" id="TIGR01643">
    <property type="entry name" value="YD_repeat_2x"/>
    <property type="match status" value="9"/>
</dbReference>
<feature type="region of interest" description="Disordered" evidence="2">
    <location>
        <begin position="16"/>
        <end position="41"/>
    </location>
</feature>
<evidence type="ECO:0000259" key="4">
    <source>
        <dbReference type="Pfam" id="PF13930"/>
    </source>
</evidence>
<dbReference type="InterPro" id="IPR006530">
    <property type="entry name" value="YD"/>
</dbReference>
<dbReference type="EMBL" id="JSXC01000055">
    <property type="protein sequence ID" value="KHN49620.1"/>
    <property type="molecule type" value="Genomic_DNA"/>
</dbReference>
<dbReference type="Gene3D" id="2.60.200.60">
    <property type="match status" value="1"/>
</dbReference>
<evidence type="ECO:0000259" key="5">
    <source>
        <dbReference type="Pfam" id="PF20148"/>
    </source>
</evidence>
<dbReference type="Pfam" id="PF25023">
    <property type="entry name" value="TEN_YD-shell"/>
    <property type="match status" value="2"/>
</dbReference>
<dbReference type="OrthoDB" id="6043530at2"/>
<dbReference type="InterPro" id="IPR045351">
    <property type="entry name" value="DUF6531"/>
</dbReference>
<evidence type="ECO:0000256" key="2">
    <source>
        <dbReference type="SAM" id="MobiDB-lite"/>
    </source>
</evidence>
<keyword evidence="1" id="KW-0677">Repeat</keyword>
<dbReference type="InterPro" id="IPR050708">
    <property type="entry name" value="T6SS_VgrG/RHS"/>
</dbReference>
<sequence>MRDEILSRIARVGAMHAGNRPTLPPDLPTPGSGSPPTSPGKPIKHSSFLGALLGAVAGALVAAAVAAVAVALVGVTGGLAIALVGGLAVLGAGSLISAVSGRVSAMVDSASPPAGNVDSGSPNVFVEGNKVSRAKIDVVVCTKHNGPQRIAQGSETVFVNEYPAARIGDKTECGATIKDGASTVFFGSGQATLLKIQDEFSGWQKALLIAVEFLVPPTRGLFRGLGKLFFRGPKAVMKGLGAGALWAGKRFTQKMRCATRAFKANKGRARVTQAAKAFKKDPVYIASGEVIESRIDIELGQTIPLVFERTYRTASLHVGLLGHGWQDSWSEVATVSQDEGDTHVTITLAQGYDIDFTFGLGATVVYCAEYPEFKLLRRHNGFHLWHRDSQTWRAFTVKQGDLLLLSAITDHHQNRIDFLRDPKGYLRKVRHSDGIELLLIWQGDFLRQVQRIDGGQKTVLAEYRQDEQGRLVEADAAHAYHLFYEYDNHHRLTRWHDNDQTWARYEYDPQGRCIYTTCADGYLTAKFEYLADRVVMTDGLGQRHEYGFNDLYLMAWEKSPLGHITRYEYDDVGNLLREISPAGRVVEFAYLDDTGLVSTFTDGSGHQWHYTYDDHERLIGITDPLGRHWAWQYDSKGNPQSLTGPDNSEVRFAWNRYGLLTEVSDQNGQVQASLFYDHRHRLLSATDAESRTQQLRYDPQDRLTTWTRPDGSTYRLGYRRASWKLPEQLLRPDDKQEQRQYDKHNNLLNYTDGNGAVWRQTYGAFDLLTSRTDAAGRTWQYEYDKESQQLVCVMAPDGNRWQWWLDADGRVIRERDMAGTETHYGYDEDGHCITVRNGEGETRHFLYDGRGLLIKESAPDDTLHYRYDAAGRLTEVTSATSHIQLAYDARDRVLEEHNSGTAIRRHYQDASHTVTRNLCWEGEEDNAALTSTFRYSATGELRQVQLPDGAELTLAHDAAGREATRHSNSGFTQQREYDAMGWLTREMSGQSVDGRLQPTQTREYLYDGAGNLTGTRRNREAAGYQLDASGRVLSVLSGGAGRDVNTEEQYRYTRSGLPQDATRLTDWQAGRLTQQDNTHYQYDKAGRLIRKQVVQPGYRPQVWHYRWDSRNQLRVVDTPTGERWFYRYDPFGRRIGKRCEQTQEDIRYLWDGDQIAEVRHYRDNQLISRRHWVHNGWELLVQQRQNADKNWETDFVTSGHNGEPQAIFNQQGEQRWQAPRTNLWGQRYTDNTENLDPGLAFAGQYRDSESGLCYNRFRYYDPSGGGYISPDPIGVAGGESNYGYVSNPMCWVDPFGLAKCPTLTHGANGEILSAKATVSKAELRTGSGTNQSSRDYARSLGNQTDDAGHILGNVLGGQGGKGNVFPQLPAINRGQYRDFEKVVKDYIGQHGSVDIEWAFKYGNGGTRPTEIYYDVYQNGQKVLGRIFNN</sequence>
<dbReference type="InterPro" id="IPR022385">
    <property type="entry name" value="Rhs_assc_core"/>
</dbReference>
<dbReference type="InterPro" id="IPR044927">
    <property type="entry name" value="Endonuclea_NS_2"/>
</dbReference>
<feature type="transmembrane region" description="Helical" evidence="3">
    <location>
        <begin position="48"/>
        <end position="73"/>
    </location>
</feature>
<feature type="transmembrane region" description="Helical" evidence="3">
    <location>
        <begin position="79"/>
        <end position="99"/>
    </location>
</feature>
<feature type="domain" description="DUF6531" evidence="5">
    <location>
        <begin position="281"/>
        <end position="356"/>
    </location>
</feature>
<dbReference type="PANTHER" id="PTHR32305:SF15">
    <property type="entry name" value="PROTEIN RHSA-RELATED"/>
    <property type="match status" value="1"/>
</dbReference>
<evidence type="ECO:0000256" key="3">
    <source>
        <dbReference type="SAM" id="Phobius"/>
    </source>
</evidence>
<dbReference type="NCBIfam" id="TIGR03696">
    <property type="entry name" value="Rhs_assc_core"/>
    <property type="match status" value="1"/>
</dbReference>
<dbReference type="PANTHER" id="PTHR32305">
    <property type="match status" value="1"/>
</dbReference>
<proteinExistence type="predicted"/>
<protein>
    <submittedName>
        <fullName evidence="7">Type IV secretion protein Rhs</fullName>
    </submittedName>
</protein>
<dbReference type="CDD" id="cd14742">
    <property type="entry name" value="PAAR_RHS"/>
    <property type="match status" value="1"/>
</dbReference>
<dbReference type="Gene3D" id="2.180.10.10">
    <property type="entry name" value="RHS repeat-associated core"/>
    <property type="match status" value="2"/>
</dbReference>
<feature type="domain" description="Teneurin-like YD-shell" evidence="6">
    <location>
        <begin position="931"/>
        <end position="1271"/>
    </location>
</feature>
<evidence type="ECO:0000259" key="6">
    <source>
        <dbReference type="Pfam" id="PF25023"/>
    </source>
</evidence>
<evidence type="ECO:0000313" key="8">
    <source>
        <dbReference type="Proteomes" id="UP000053038"/>
    </source>
</evidence>
<keyword evidence="8" id="KW-1185">Reference proteome</keyword>
<dbReference type="Pfam" id="PF05488">
    <property type="entry name" value="PAAR_motif"/>
    <property type="match status" value="1"/>
</dbReference>
<dbReference type="Pfam" id="PF20148">
    <property type="entry name" value="DUF6531"/>
    <property type="match status" value="1"/>
</dbReference>
<name>A0A7V8IG52_9GAMM</name>
<gene>
    <name evidence="7" type="ORF">OI69_17465</name>
</gene>
<reference evidence="7 8" key="1">
    <citation type="submission" date="2014-10" db="EMBL/GenBank/DDBJ databases">
        <title>Genome sequence of Pectobacterium carotovorum M022.</title>
        <authorList>
            <person name="Chan K.-G."/>
            <person name="Tan W.-S."/>
        </authorList>
    </citation>
    <scope>NUCLEOTIDE SEQUENCE [LARGE SCALE GENOMIC DNA]</scope>
    <source>
        <strain evidence="7 8">M022</strain>
    </source>
</reference>
<dbReference type="InterPro" id="IPR056823">
    <property type="entry name" value="TEN-like_YD-shell"/>
</dbReference>
<evidence type="ECO:0000313" key="7">
    <source>
        <dbReference type="EMBL" id="KHN49620.1"/>
    </source>
</evidence>
<dbReference type="Pfam" id="PF13930">
    <property type="entry name" value="Endonuclea_NS_2"/>
    <property type="match status" value="1"/>
</dbReference>
<accession>A0A7V8IG52</accession>
<keyword evidence="3" id="KW-0812">Transmembrane</keyword>
<dbReference type="InterPro" id="IPR008727">
    <property type="entry name" value="PAAR_motif"/>
</dbReference>
<feature type="domain" description="Type VII secretion system protein EssD-like" evidence="4">
    <location>
        <begin position="1342"/>
        <end position="1394"/>
    </location>
</feature>
<organism evidence="7 8">
    <name type="scientific">Pectobacterium fontis</name>
    <dbReference type="NCBI Taxonomy" id="2558042"/>
    <lineage>
        <taxon>Bacteria</taxon>
        <taxon>Pseudomonadati</taxon>
        <taxon>Pseudomonadota</taxon>
        <taxon>Gammaproteobacteria</taxon>
        <taxon>Enterobacterales</taxon>
        <taxon>Pectobacteriaceae</taxon>
        <taxon>Pectobacterium</taxon>
    </lineage>
</organism>
<evidence type="ECO:0000256" key="1">
    <source>
        <dbReference type="ARBA" id="ARBA00022737"/>
    </source>
</evidence>
<comment type="caution">
    <text evidence="7">The sequence shown here is derived from an EMBL/GenBank/DDBJ whole genome shotgun (WGS) entry which is preliminary data.</text>
</comment>
<dbReference type="Proteomes" id="UP000053038">
    <property type="component" value="Unassembled WGS sequence"/>
</dbReference>
<dbReference type="RefSeq" id="WP_039353449.1">
    <property type="nucleotide sequence ID" value="NZ_JSXC01000055.1"/>
</dbReference>
<keyword evidence="3" id="KW-1133">Transmembrane helix</keyword>